<accession>A0A087RS50</accession>
<dbReference type="EMBL" id="JOSZ01000058">
    <property type="protein sequence ID" value="KFM16304.1"/>
    <property type="molecule type" value="Genomic_DNA"/>
</dbReference>
<proteinExistence type="predicted"/>
<dbReference type="AlphaFoldDB" id="A0A087RS50"/>
<dbReference type="Proteomes" id="UP000029387">
    <property type="component" value="Unassembled WGS sequence"/>
</dbReference>
<reference evidence="1 2" key="1">
    <citation type="submission" date="2014-06" db="EMBL/GenBank/DDBJ databases">
        <authorList>
            <person name="Ngugi D.K."/>
            <person name="Blom J."/>
            <person name="Alam I."/>
            <person name="Rashid M."/>
            <person name="Baalawi W."/>
            <person name="Zhang G."/>
            <person name="Hikmawan T."/>
            <person name="Guan Y."/>
            <person name="Antunes A."/>
            <person name="Siam R."/>
            <person name="El-Dorry H."/>
            <person name="Bajic V."/>
            <person name="Stingl U."/>
        </authorList>
    </citation>
    <scope>NUCLEOTIDE SEQUENCE [LARGE SCALE GENOMIC DNA]</scope>
    <source>
        <strain evidence="1">SCGC AAA799-P11</strain>
    </source>
</reference>
<name>A0A087RS50_9ARCH</name>
<evidence type="ECO:0000313" key="1">
    <source>
        <dbReference type="EMBL" id="KFM16304.1"/>
    </source>
</evidence>
<sequence>MRGDRKGVHFAGFSWRQIVSDVHVVRQNLEQEQEEANQLANRG</sequence>
<protein>
    <submittedName>
        <fullName evidence="1">Uncharacterized protein</fullName>
    </submittedName>
</protein>
<organism evidence="1 2">
    <name type="scientific">Marine Group I thaumarchaeote SCGC AAA799-P11</name>
    <dbReference type="NCBI Taxonomy" id="1502295"/>
    <lineage>
        <taxon>Archaea</taxon>
        <taxon>Nitrososphaerota</taxon>
        <taxon>Marine Group I</taxon>
    </lineage>
</organism>
<gene>
    <name evidence="1" type="ORF">AAA799P11_01447</name>
</gene>
<evidence type="ECO:0000313" key="2">
    <source>
        <dbReference type="Proteomes" id="UP000029387"/>
    </source>
</evidence>
<comment type="caution">
    <text evidence="1">The sequence shown here is derived from an EMBL/GenBank/DDBJ whole genome shotgun (WGS) entry which is preliminary data.</text>
</comment>
<keyword evidence="2" id="KW-1185">Reference proteome</keyword>